<evidence type="ECO:0000256" key="7">
    <source>
        <dbReference type="ARBA" id="ARBA00022801"/>
    </source>
</evidence>
<evidence type="ECO:0000313" key="11">
    <source>
        <dbReference type="EMBL" id="KAG6924140.1"/>
    </source>
</evidence>
<reference evidence="11 12" key="1">
    <citation type="journal article" date="2020" name="G3 (Bethesda)">
        <title>Draft Genome of the Common Snapping Turtle, Chelydra serpentina, a Model for Phenotypic Plasticity in Reptiles.</title>
        <authorList>
            <person name="Das D."/>
            <person name="Singh S.K."/>
            <person name="Bierstedt J."/>
            <person name="Erickson A."/>
            <person name="Galli G.L.J."/>
            <person name="Crossley D.A. 2nd"/>
            <person name="Rhen T."/>
        </authorList>
    </citation>
    <scope>NUCLEOTIDE SEQUENCE [LARGE SCALE GENOMIC DNA]</scope>
    <source>
        <strain evidence="11">KW</strain>
    </source>
</reference>
<gene>
    <name evidence="11" type="ORF">G0U57_018234</name>
</gene>
<dbReference type="GO" id="GO:0050830">
    <property type="term" value="P:defense response to Gram-positive bacterium"/>
    <property type="evidence" value="ECO:0007669"/>
    <property type="project" value="TreeGrafter"/>
</dbReference>
<dbReference type="PRINTS" id="PR00794">
    <property type="entry name" value="RIBONUCLEASE"/>
</dbReference>
<dbReference type="InterPro" id="IPR036816">
    <property type="entry name" value="RNaseA-like_dom_sf"/>
</dbReference>
<proteinExistence type="inferred from homology"/>
<keyword evidence="4" id="KW-0964">Secreted</keyword>
<evidence type="ECO:0000256" key="9">
    <source>
        <dbReference type="RuleBase" id="RU000651"/>
    </source>
</evidence>
<comment type="similarity">
    <text evidence="2 9">Belongs to the pancreatic ribonuclease family.</text>
</comment>
<dbReference type="GO" id="GO:0004540">
    <property type="term" value="F:RNA nuclease activity"/>
    <property type="evidence" value="ECO:0007669"/>
    <property type="project" value="TreeGrafter"/>
</dbReference>
<comment type="subcellular location">
    <subcellularLocation>
        <location evidence="1">Secreted</location>
    </subcellularLocation>
</comment>
<dbReference type="OrthoDB" id="8573660at2759"/>
<feature type="domain" description="Ribonuclease A-domain" evidence="10">
    <location>
        <begin position="72"/>
        <end position="191"/>
    </location>
</feature>
<evidence type="ECO:0000256" key="1">
    <source>
        <dbReference type="ARBA" id="ARBA00004613"/>
    </source>
</evidence>
<dbReference type="GO" id="GO:0005576">
    <property type="term" value="C:extracellular region"/>
    <property type="evidence" value="ECO:0007669"/>
    <property type="project" value="UniProtKB-SubCell"/>
</dbReference>
<evidence type="ECO:0000256" key="6">
    <source>
        <dbReference type="ARBA" id="ARBA00022759"/>
    </source>
</evidence>
<evidence type="ECO:0000256" key="8">
    <source>
        <dbReference type="ARBA" id="ARBA00023157"/>
    </source>
</evidence>
<sequence>QPPLLCLSLQPGSVYNTHPESTEPQTLCRQLNPYSEGNRGTRTGTAMTLKGPRPVLLLLLVLLPACLALGQRETRHEKFHRQHVDFPKTRAPDARRYCNLLMPRRNLTADACKPTNTFIHAGPGEVDSVCRSGGTPSTENYYDSKAAFELTTCRLAGGAQRPPCNYRGRTSTQRIRVACVGGLPVHYKTQL</sequence>
<evidence type="ECO:0000256" key="2">
    <source>
        <dbReference type="ARBA" id="ARBA00005600"/>
    </source>
</evidence>
<dbReference type="CDD" id="cd06265">
    <property type="entry name" value="RNase_A_canonical"/>
    <property type="match status" value="1"/>
</dbReference>
<evidence type="ECO:0000256" key="5">
    <source>
        <dbReference type="ARBA" id="ARBA00022722"/>
    </source>
</evidence>
<protein>
    <recommendedName>
        <fullName evidence="3">Ribonuclease</fullName>
    </recommendedName>
</protein>
<dbReference type="PANTHER" id="PTHR11437:SF10">
    <property type="entry name" value="ANGIOGENIN-RELATED"/>
    <property type="match status" value="1"/>
</dbReference>
<dbReference type="Pfam" id="PF00074">
    <property type="entry name" value="RnaseA"/>
    <property type="match status" value="1"/>
</dbReference>
<dbReference type="Proteomes" id="UP000765507">
    <property type="component" value="Unassembled WGS sequence"/>
</dbReference>
<keyword evidence="8" id="KW-1015">Disulfide bond</keyword>
<dbReference type="FunFam" id="3.10.130.10:FF:000001">
    <property type="entry name" value="Ribonuclease pancreatic"/>
    <property type="match status" value="1"/>
</dbReference>
<dbReference type="InterPro" id="IPR023411">
    <property type="entry name" value="RNaseA_AS"/>
</dbReference>
<dbReference type="EMBL" id="JAHGAV010000659">
    <property type="protein sequence ID" value="KAG6924140.1"/>
    <property type="molecule type" value="Genomic_DNA"/>
</dbReference>
<organism evidence="11 12">
    <name type="scientific">Chelydra serpentina</name>
    <name type="common">Snapping turtle</name>
    <name type="synonym">Testudo serpentina</name>
    <dbReference type="NCBI Taxonomy" id="8475"/>
    <lineage>
        <taxon>Eukaryota</taxon>
        <taxon>Metazoa</taxon>
        <taxon>Chordata</taxon>
        <taxon>Craniata</taxon>
        <taxon>Vertebrata</taxon>
        <taxon>Euteleostomi</taxon>
        <taxon>Archelosauria</taxon>
        <taxon>Testudinata</taxon>
        <taxon>Testudines</taxon>
        <taxon>Cryptodira</taxon>
        <taxon>Durocryptodira</taxon>
        <taxon>Americhelydia</taxon>
        <taxon>Chelydroidea</taxon>
        <taxon>Chelydridae</taxon>
        <taxon>Chelydra</taxon>
    </lineage>
</organism>
<evidence type="ECO:0000259" key="10">
    <source>
        <dbReference type="SMART" id="SM00092"/>
    </source>
</evidence>
<dbReference type="InterPro" id="IPR023412">
    <property type="entry name" value="RNaseA_domain"/>
</dbReference>
<keyword evidence="5 9" id="KW-0540">Nuclease</keyword>
<feature type="non-terminal residue" evidence="11">
    <location>
        <position position="191"/>
    </location>
</feature>
<evidence type="ECO:0000256" key="3">
    <source>
        <dbReference type="ARBA" id="ARBA00022214"/>
    </source>
</evidence>
<evidence type="ECO:0000256" key="4">
    <source>
        <dbReference type="ARBA" id="ARBA00022525"/>
    </source>
</evidence>
<dbReference type="AlphaFoldDB" id="A0A8T1S5L6"/>
<evidence type="ECO:0000313" key="12">
    <source>
        <dbReference type="Proteomes" id="UP000765507"/>
    </source>
</evidence>
<dbReference type="InterPro" id="IPR001427">
    <property type="entry name" value="RNaseA"/>
</dbReference>
<dbReference type="Gene3D" id="3.10.130.10">
    <property type="entry name" value="Ribonuclease A-like domain"/>
    <property type="match status" value="1"/>
</dbReference>
<keyword evidence="7 9" id="KW-0378">Hydrolase</keyword>
<dbReference type="PROSITE" id="PS00127">
    <property type="entry name" value="RNASE_PANCREATIC"/>
    <property type="match status" value="1"/>
</dbReference>
<dbReference type="GO" id="GO:0004519">
    <property type="term" value="F:endonuclease activity"/>
    <property type="evidence" value="ECO:0007669"/>
    <property type="project" value="UniProtKB-KW"/>
</dbReference>
<accession>A0A8T1S5L6</accession>
<dbReference type="GO" id="GO:0003676">
    <property type="term" value="F:nucleic acid binding"/>
    <property type="evidence" value="ECO:0007669"/>
    <property type="project" value="InterPro"/>
</dbReference>
<dbReference type="GO" id="GO:0016787">
    <property type="term" value="F:hydrolase activity"/>
    <property type="evidence" value="ECO:0007669"/>
    <property type="project" value="UniProtKB-KW"/>
</dbReference>
<dbReference type="PANTHER" id="PTHR11437">
    <property type="entry name" value="RIBONUCLEASE"/>
    <property type="match status" value="1"/>
</dbReference>
<name>A0A8T1S5L6_CHESE</name>
<dbReference type="SUPFAM" id="SSF54076">
    <property type="entry name" value="RNase A-like"/>
    <property type="match status" value="1"/>
</dbReference>
<keyword evidence="6 9" id="KW-0255">Endonuclease</keyword>
<comment type="caution">
    <text evidence="11">The sequence shown here is derived from an EMBL/GenBank/DDBJ whole genome shotgun (WGS) entry which is preliminary data.</text>
</comment>
<dbReference type="SMART" id="SM00092">
    <property type="entry name" value="RNAse_Pc"/>
    <property type="match status" value="1"/>
</dbReference>
<keyword evidence="12" id="KW-1185">Reference proteome</keyword>